<evidence type="ECO:0000313" key="4">
    <source>
        <dbReference type="EMBL" id="QAY59297.1"/>
    </source>
</evidence>
<dbReference type="PANTHER" id="PTHR43377:SF8">
    <property type="entry name" value="BLR3664 PROTEIN"/>
    <property type="match status" value="1"/>
</dbReference>
<evidence type="ECO:0000256" key="1">
    <source>
        <dbReference type="ARBA" id="ARBA00023027"/>
    </source>
</evidence>
<reference evidence="4 5" key="1">
    <citation type="submission" date="2019-01" db="EMBL/GenBank/DDBJ databases">
        <title>Genome sequencing of strain DFW100M-13.</title>
        <authorList>
            <person name="Heo J."/>
            <person name="Kim S.-J."/>
            <person name="Kim J.-S."/>
            <person name="Hong S.-B."/>
            <person name="Kwon S.-W."/>
        </authorList>
    </citation>
    <scope>NUCLEOTIDE SEQUENCE [LARGE SCALE GENOMIC DNA]</scope>
    <source>
        <strain evidence="4 5">DFW100M-13</strain>
    </source>
</reference>
<dbReference type="RefSeq" id="WP_129386369.1">
    <property type="nucleotide sequence ID" value="NZ_CP035494.1"/>
</dbReference>
<dbReference type="InterPro" id="IPR055170">
    <property type="entry name" value="GFO_IDH_MocA-like_dom"/>
</dbReference>
<sequence length="342" mass="36303">MMRIGLIGAGVIGRTHAQAIASTEGFELTSVADPFSSGAELATDFGATHHRDHRDLLAAGGLDAVIVATPNDLHVPVGLDVIAAGLPLLVEKPIATTSMQARVLVDAAAAARVPVLVGHHRRYHPVVRRAKEIIDSGRLGRIVGVSATAFMRKPPDYFDIAWRRERGTGGPFLINLIHEIDLLRHLIGEVTSVSAFASSAARSFEVEDTGAVIMSFDGGALGSLAISDAVAAPWSWDLTAGDSSRFPMRDVESHRIGGESASLTLPTLQLWEHDGAPSWTMPQHVIRQNVPRDDPYAAQLRHLGEVVTGDVQPLVSAAEGARDLEVVEAVMRSATTGAVIAV</sequence>
<gene>
    <name evidence="4" type="ORF">ET475_04345</name>
</gene>
<dbReference type="SUPFAM" id="SSF51735">
    <property type="entry name" value="NAD(P)-binding Rossmann-fold domains"/>
    <property type="match status" value="1"/>
</dbReference>
<organism evidence="4 5">
    <name type="scientific">Microbacterium protaetiae</name>
    <dbReference type="NCBI Taxonomy" id="2509458"/>
    <lineage>
        <taxon>Bacteria</taxon>
        <taxon>Bacillati</taxon>
        <taxon>Actinomycetota</taxon>
        <taxon>Actinomycetes</taxon>
        <taxon>Micrococcales</taxon>
        <taxon>Microbacteriaceae</taxon>
        <taxon>Microbacterium</taxon>
    </lineage>
</organism>
<dbReference type="InterPro" id="IPR036291">
    <property type="entry name" value="NAD(P)-bd_dom_sf"/>
</dbReference>
<dbReference type="SUPFAM" id="SSF55347">
    <property type="entry name" value="Glyceraldehyde-3-phosphate dehydrogenase-like, C-terminal domain"/>
    <property type="match status" value="1"/>
</dbReference>
<keyword evidence="5" id="KW-1185">Reference proteome</keyword>
<dbReference type="EMBL" id="CP035494">
    <property type="protein sequence ID" value="QAY59297.1"/>
    <property type="molecule type" value="Genomic_DNA"/>
</dbReference>
<proteinExistence type="predicted"/>
<dbReference type="Proteomes" id="UP000293995">
    <property type="component" value="Chromosome"/>
</dbReference>
<dbReference type="InterPro" id="IPR000683">
    <property type="entry name" value="Gfo/Idh/MocA-like_OxRdtase_N"/>
</dbReference>
<accession>A0A4P6EGS3</accession>
<feature type="domain" description="Gfo/Idh/MocA-like oxidoreductase N-terminal" evidence="2">
    <location>
        <begin position="2"/>
        <end position="119"/>
    </location>
</feature>
<evidence type="ECO:0000259" key="2">
    <source>
        <dbReference type="Pfam" id="PF01408"/>
    </source>
</evidence>
<feature type="domain" description="GFO/IDH/MocA-like oxidoreductase" evidence="3">
    <location>
        <begin position="127"/>
        <end position="233"/>
    </location>
</feature>
<dbReference type="KEGG" id="mprt:ET475_04345"/>
<dbReference type="Pfam" id="PF22725">
    <property type="entry name" value="GFO_IDH_MocA_C3"/>
    <property type="match status" value="1"/>
</dbReference>
<dbReference type="OrthoDB" id="179913at2"/>
<dbReference type="InterPro" id="IPR051450">
    <property type="entry name" value="Gfo/Idh/MocA_Oxidoreductases"/>
</dbReference>
<dbReference type="Gene3D" id="3.30.360.10">
    <property type="entry name" value="Dihydrodipicolinate Reductase, domain 2"/>
    <property type="match status" value="1"/>
</dbReference>
<dbReference type="GO" id="GO:0000166">
    <property type="term" value="F:nucleotide binding"/>
    <property type="evidence" value="ECO:0007669"/>
    <property type="project" value="InterPro"/>
</dbReference>
<evidence type="ECO:0000259" key="3">
    <source>
        <dbReference type="Pfam" id="PF22725"/>
    </source>
</evidence>
<dbReference type="AlphaFoldDB" id="A0A4P6EGS3"/>
<dbReference type="Pfam" id="PF01408">
    <property type="entry name" value="GFO_IDH_MocA"/>
    <property type="match status" value="1"/>
</dbReference>
<keyword evidence="1" id="KW-0520">NAD</keyword>
<dbReference type="PANTHER" id="PTHR43377">
    <property type="entry name" value="BILIVERDIN REDUCTASE A"/>
    <property type="match status" value="1"/>
</dbReference>
<evidence type="ECO:0000313" key="5">
    <source>
        <dbReference type="Proteomes" id="UP000293995"/>
    </source>
</evidence>
<name>A0A4P6EGS3_9MICO</name>
<protein>
    <submittedName>
        <fullName evidence="4">Gfo/Idh/MocA family oxidoreductase</fullName>
    </submittedName>
</protein>
<dbReference type="Gene3D" id="3.40.50.720">
    <property type="entry name" value="NAD(P)-binding Rossmann-like Domain"/>
    <property type="match status" value="1"/>
</dbReference>